<dbReference type="PANTHER" id="PTHR22948">
    <property type="entry name" value="TUDOR DOMAIN CONTAINING PROTEIN"/>
    <property type="match status" value="1"/>
</dbReference>
<gene>
    <name evidence="3" type="primary">LOC113469926</name>
</gene>
<dbReference type="GeneID" id="113469926"/>
<dbReference type="SMART" id="SM00333">
    <property type="entry name" value="TUDOR"/>
    <property type="match status" value="2"/>
</dbReference>
<dbReference type="PANTHER" id="PTHR22948:SF76">
    <property type="entry name" value="FI20010P1-RELATED"/>
    <property type="match status" value="1"/>
</dbReference>
<proteinExistence type="predicted"/>
<evidence type="ECO:0000259" key="1">
    <source>
        <dbReference type="SMART" id="SM00333"/>
    </source>
</evidence>
<organism evidence="2 3">
    <name type="scientific">Diaphorina citri</name>
    <name type="common">Asian citrus psyllid</name>
    <dbReference type="NCBI Taxonomy" id="121845"/>
    <lineage>
        <taxon>Eukaryota</taxon>
        <taxon>Metazoa</taxon>
        <taxon>Ecdysozoa</taxon>
        <taxon>Arthropoda</taxon>
        <taxon>Hexapoda</taxon>
        <taxon>Insecta</taxon>
        <taxon>Pterygota</taxon>
        <taxon>Neoptera</taxon>
        <taxon>Paraneoptera</taxon>
        <taxon>Hemiptera</taxon>
        <taxon>Sternorrhyncha</taxon>
        <taxon>Psylloidea</taxon>
        <taxon>Psyllidae</taxon>
        <taxon>Diaphorininae</taxon>
        <taxon>Diaphorina</taxon>
    </lineage>
</organism>
<dbReference type="KEGG" id="dci:113469926"/>
<dbReference type="Pfam" id="PF00567">
    <property type="entry name" value="TUDOR"/>
    <property type="match status" value="1"/>
</dbReference>
<accession>A0A3Q0JAP4</accession>
<reference evidence="3" key="1">
    <citation type="submission" date="2025-08" db="UniProtKB">
        <authorList>
            <consortium name="RefSeq"/>
        </authorList>
    </citation>
    <scope>IDENTIFICATION</scope>
</reference>
<dbReference type="PaxDb" id="121845-A0A3Q0JAP4"/>
<dbReference type="RefSeq" id="XP_026683770.1">
    <property type="nucleotide sequence ID" value="XM_026827969.1"/>
</dbReference>
<feature type="domain" description="Tudor" evidence="1">
    <location>
        <begin position="300"/>
        <end position="354"/>
    </location>
</feature>
<dbReference type="InterPro" id="IPR050621">
    <property type="entry name" value="Tudor_domain_containing"/>
</dbReference>
<dbReference type="SUPFAM" id="SSF63748">
    <property type="entry name" value="Tudor/PWWP/MBT"/>
    <property type="match status" value="2"/>
</dbReference>
<name>A0A3Q0JAP4_DIACI</name>
<dbReference type="CDD" id="cd20379">
    <property type="entry name" value="Tudor_dTUD-like"/>
    <property type="match status" value="2"/>
</dbReference>
<dbReference type="AlphaFoldDB" id="A0A3Q0JAP4"/>
<sequence>MDAAVTTITENPNKKDDLKLSPIKPENVTRTRAVHSTGPDNNCYSMKQEINKVDILPLNSPVQVIWLQREENSTENHWVQDVKYYDFFEDWQILAKEENSKLDKMPQLGDYCLKMYEDEWCRTKVVAKEPLTLFYVDFGVTEVANSFQELKPLPKKMGAVVSLAYKIKFYNSKNNEIEYNFGDSFNITPINYCDNIYTVLKEKETSVPIENHEIMVPKETKTTSVTKPIQTSKNIVGNYKYEGAIISQHEVELNKRLEVNFIQDDETNAEYKWVQDVQFADQLMKWQDIVNHFNSPFTLGTAQPGDFCVKLFEDMWCRAKIVSCNPLTLFYIDFGNIEIVDDISQVKPLPEQLSQVKPLAIKVEFYHKKNNVPMEYGKCFFITPVDTKNDVYIVLKDGESIQTRPSTQAKTSSLFLESRGVLIESSSLSQ</sequence>
<evidence type="ECO:0000313" key="3">
    <source>
        <dbReference type="RefSeq" id="XP_026683770.1"/>
    </source>
</evidence>
<protein>
    <submittedName>
        <fullName evidence="3">Uncharacterized protein LOC113469926</fullName>
    </submittedName>
</protein>
<dbReference type="Proteomes" id="UP000079169">
    <property type="component" value="Unplaced"/>
</dbReference>
<evidence type="ECO:0000313" key="2">
    <source>
        <dbReference type="Proteomes" id="UP000079169"/>
    </source>
</evidence>
<dbReference type="Gene3D" id="2.30.30.140">
    <property type="match status" value="2"/>
</dbReference>
<keyword evidence="2" id="KW-1185">Reference proteome</keyword>
<dbReference type="InterPro" id="IPR002999">
    <property type="entry name" value="Tudor"/>
</dbReference>
<dbReference type="STRING" id="121845.A0A3Q0JAP4"/>
<feature type="domain" description="Tudor" evidence="1">
    <location>
        <begin position="104"/>
        <end position="158"/>
    </location>
</feature>